<evidence type="ECO:0000256" key="1">
    <source>
        <dbReference type="SAM" id="MobiDB-lite"/>
    </source>
</evidence>
<feature type="region of interest" description="Disordered" evidence="1">
    <location>
        <begin position="28"/>
        <end position="142"/>
    </location>
</feature>
<evidence type="ECO:0000313" key="2">
    <source>
        <dbReference type="EMBL" id="KAF5251085.1"/>
    </source>
</evidence>
<organism evidence="2 3">
    <name type="scientific">Fusarium anthophilum</name>
    <dbReference type="NCBI Taxonomy" id="48485"/>
    <lineage>
        <taxon>Eukaryota</taxon>
        <taxon>Fungi</taxon>
        <taxon>Dikarya</taxon>
        <taxon>Ascomycota</taxon>
        <taxon>Pezizomycotina</taxon>
        <taxon>Sordariomycetes</taxon>
        <taxon>Hypocreomycetidae</taxon>
        <taxon>Hypocreales</taxon>
        <taxon>Nectriaceae</taxon>
        <taxon>Fusarium</taxon>
        <taxon>Fusarium fujikuroi species complex</taxon>
    </lineage>
</organism>
<gene>
    <name evidence="2" type="ORF">FANTH_3847</name>
</gene>
<dbReference type="Proteomes" id="UP000573603">
    <property type="component" value="Unassembled WGS sequence"/>
</dbReference>
<feature type="compositionally biased region" description="Low complexity" evidence="1">
    <location>
        <begin position="126"/>
        <end position="139"/>
    </location>
</feature>
<name>A0A8H4ZS92_9HYPO</name>
<protein>
    <submittedName>
        <fullName evidence="2">Uncharacterized protein</fullName>
    </submittedName>
</protein>
<dbReference type="EMBL" id="JABEVY010000077">
    <property type="protein sequence ID" value="KAF5251085.1"/>
    <property type="molecule type" value="Genomic_DNA"/>
</dbReference>
<reference evidence="2 3" key="1">
    <citation type="journal article" date="2020" name="BMC Genomics">
        <title>Correction to: Identification and distribution of gene clusters required for synthesis of sphingolipid metabolism inhibitors in diverse species of the filamentous fungus Fusarium.</title>
        <authorList>
            <person name="Kim H.S."/>
            <person name="Lohmar J.M."/>
            <person name="Busman M."/>
            <person name="Brown D.W."/>
            <person name="Naumann T.A."/>
            <person name="Divon H.H."/>
            <person name="Lysoe E."/>
            <person name="Uhlig S."/>
            <person name="Proctor R.H."/>
        </authorList>
    </citation>
    <scope>NUCLEOTIDE SEQUENCE [LARGE SCALE GENOMIC DNA]</scope>
    <source>
        <strain evidence="2 3">NRRL 25214</strain>
    </source>
</reference>
<evidence type="ECO:0000313" key="3">
    <source>
        <dbReference type="Proteomes" id="UP000573603"/>
    </source>
</evidence>
<accession>A0A8H4ZS92</accession>
<comment type="caution">
    <text evidence="2">The sequence shown here is derived from an EMBL/GenBank/DDBJ whole genome shotgun (WGS) entry which is preliminary data.</text>
</comment>
<dbReference type="AlphaFoldDB" id="A0A8H4ZS92"/>
<sequence>MTSLRVQNTRTPRYGRVWLWLNSIEGDSFPTEESEHQRKRRKIINTESDCDSQFYRTPTPPGSSQDSRFDNEVNAQGINSMPRKRRRSTHDQGLIHSDEDGAVEDTPRASSRGLRQGAPALDRESSTSYASSGVSGTSSPTEQLRYAATQKTGFDDFKFDDFMDQLPPSLQDLHQQLLTIGYGFALAP</sequence>
<keyword evidence="3" id="KW-1185">Reference proteome</keyword>
<proteinExistence type="predicted"/>